<dbReference type="GO" id="GO:0043565">
    <property type="term" value="F:sequence-specific DNA binding"/>
    <property type="evidence" value="ECO:0007669"/>
    <property type="project" value="InterPro"/>
</dbReference>
<feature type="domain" description="Sigma-54 factor interaction" evidence="9">
    <location>
        <begin position="139"/>
        <end position="368"/>
    </location>
</feature>
<dbReference type="SMART" id="SM00382">
    <property type="entry name" value="AAA"/>
    <property type="match status" value="1"/>
</dbReference>
<name>A0A2S9YMB8_9BACT</name>
<keyword evidence="1 8" id="KW-0597">Phosphoprotein</keyword>
<dbReference type="PROSITE" id="PS50045">
    <property type="entry name" value="SIGMA54_INTERACT_4"/>
    <property type="match status" value="1"/>
</dbReference>
<dbReference type="CDD" id="cd00009">
    <property type="entry name" value="AAA"/>
    <property type="match status" value="1"/>
</dbReference>
<keyword evidence="5" id="KW-0805">Transcription regulation</keyword>
<protein>
    <submittedName>
        <fullName evidence="11">Alginate biosynthesis transcriptional regulatory protein AlgB</fullName>
    </submittedName>
</protein>
<evidence type="ECO:0000259" key="9">
    <source>
        <dbReference type="PROSITE" id="PS50045"/>
    </source>
</evidence>
<dbReference type="InterPro" id="IPR011006">
    <property type="entry name" value="CheY-like_superfamily"/>
</dbReference>
<sequence length="451" mass="49110">MSRILVVDDEDGVREFMAEALEDQGYEVDQASDGAAALAMLEAAAYQLLLTDLKMPHIGGMELVRRIRAEQPELGVIVLTAHGSVADAVAAMKLGIFDFLQKPLESPTQLRLLVARALERQRLEALREATRERPDADPLSYGDPIMDPVVGALRKVAVTDATVLLEGESGTGKEVAARAVHAWSRRADGPFIAVNCAALSASLLESELFGHEKGAFTGAAARRRGRIELAAGGTFFLDEVGELELDLQAKLLRVLQEREFERVGGNQTIRAEVRWIAATNCDLEAMIAAGRFRADLYHRLALFPVHMPALRERRRDIVPLATRLLQRIGSELGRPQLRLSNDAHDVLEAASWPGNVRELANTLERAAILADGDALGGELLFALPGRPRSARVQARAHAALGDGAPPTLAELEQQAILAALEHHDGNRRKAADALGIGLRTLYDKLKRYELS</sequence>
<dbReference type="PANTHER" id="PTHR32071:SF113">
    <property type="entry name" value="ALGINATE BIOSYNTHESIS TRANSCRIPTIONAL REGULATORY PROTEIN ALGB"/>
    <property type="match status" value="1"/>
</dbReference>
<evidence type="ECO:0000313" key="11">
    <source>
        <dbReference type="EMBL" id="PRQ06186.1"/>
    </source>
</evidence>
<comment type="caution">
    <text evidence="11">The sequence shown here is derived from an EMBL/GenBank/DDBJ whole genome shotgun (WGS) entry which is preliminary data.</text>
</comment>
<dbReference type="SUPFAM" id="SSF52540">
    <property type="entry name" value="P-loop containing nucleoside triphosphate hydrolases"/>
    <property type="match status" value="1"/>
</dbReference>
<dbReference type="InterPro" id="IPR009057">
    <property type="entry name" value="Homeodomain-like_sf"/>
</dbReference>
<dbReference type="InterPro" id="IPR001789">
    <property type="entry name" value="Sig_transdc_resp-reg_receiver"/>
</dbReference>
<dbReference type="EMBL" id="PVNL01000080">
    <property type="protein sequence ID" value="PRQ06186.1"/>
    <property type="molecule type" value="Genomic_DNA"/>
</dbReference>
<dbReference type="Pfam" id="PF00158">
    <property type="entry name" value="Sigma54_activat"/>
    <property type="match status" value="1"/>
</dbReference>
<reference evidence="11 12" key="1">
    <citation type="submission" date="2018-03" db="EMBL/GenBank/DDBJ databases">
        <title>Draft Genome Sequences of the Obligatory Marine Myxobacteria Enhygromyxa salina SWB007.</title>
        <authorList>
            <person name="Poehlein A."/>
            <person name="Moghaddam J.A."/>
            <person name="Harms H."/>
            <person name="Alanjari M."/>
            <person name="Koenig G.M."/>
            <person name="Daniel R."/>
            <person name="Schaeberle T.F."/>
        </authorList>
    </citation>
    <scope>NUCLEOTIDE SEQUENCE [LARGE SCALE GENOMIC DNA]</scope>
    <source>
        <strain evidence="11 12">SWB007</strain>
    </source>
</reference>
<gene>
    <name evidence="11" type="primary">algB</name>
    <name evidence="11" type="ORF">ENSA7_41040</name>
</gene>
<keyword evidence="6" id="KW-0238">DNA-binding</keyword>
<dbReference type="Gene3D" id="3.40.50.2300">
    <property type="match status" value="1"/>
</dbReference>
<evidence type="ECO:0000256" key="4">
    <source>
        <dbReference type="ARBA" id="ARBA00023012"/>
    </source>
</evidence>
<dbReference type="InterPro" id="IPR027417">
    <property type="entry name" value="P-loop_NTPase"/>
</dbReference>
<dbReference type="InterPro" id="IPR002078">
    <property type="entry name" value="Sigma_54_int"/>
</dbReference>
<dbReference type="InterPro" id="IPR002197">
    <property type="entry name" value="HTH_Fis"/>
</dbReference>
<evidence type="ECO:0000256" key="5">
    <source>
        <dbReference type="ARBA" id="ARBA00023015"/>
    </source>
</evidence>
<dbReference type="Pfam" id="PF02954">
    <property type="entry name" value="HTH_8"/>
    <property type="match status" value="1"/>
</dbReference>
<dbReference type="AlphaFoldDB" id="A0A2S9YMB8"/>
<dbReference type="GO" id="GO:0000160">
    <property type="term" value="P:phosphorelay signal transduction system"/>
    <property type="evidence" value="ECO:0007669"/>
    <property type="project" value="UniProtKB-KW"/>
</dbReference>
<dbReference type="GO" id="GO:0005524">
    <property type="term" value="F:ATP binding"/>
    <property type="evidence" value="ECO:0007669"/>
    <property type="project" value="UniProtKB-KW"/>
</dbReference>
<dbReference type="PRINTS" id="PR01590">
    <property type="entry name" value="HTHFIS"/>
</dbReference>
<dbReference type="Gene3D" id="1.10.10.60">
    <property type="entry name" value="Homeodomain-like"/>
    <property type="match status" value="1"/>
</dbReference>
<evidence type="ECO:0000256" key="7">
    <source>
        <dbReference type="ARBA" id="ARBA00023163"/>
    </source>
</evidence>
<dbReference type="InterPro" id="IPR058031">
    <property type="entry name" value="AAA_lid_NorR"/>
</dbReference>
<accession>A0A2S9YMB8</accession>
<dbReference type="Gene3D" id="3.40.50.300">
    <property type="entry name" value="P-loop containing nucleotide triphosphate hydrolases"/>
    <property type="match status" value="1"/>
</dbReference>
<dbReference type="SUPFAM" id="SSF46689">
    <property type="entry name" value="Homeodomain-like"/>
    <property type="match status" value="1"/>
</dbReference>
<dbReference type="PANTHER" id="PTHR32071">
    <property type="entry name" value="TRANSCRIPTIONAL REGULATORY PROTEIN"/>
    <property type="match status" value="1"/>
</dbReference>
<feature type="modified residue" description="4-aspartylphosphate" evidence="8">
    <location>
        <position position="52"/>
    </location>
</feature>
<dbReference type="SMART" id="SM00448">
    <property type="entry name" value="REC"/>
    <property type="match status" value="1"/>
</dbReference>
<dbReference type="Pfam" id="PF00072">
    <property type="entry name" value="Response_reg"/>
    <property type="match status" value="1"/>
</dbReference>
<dbReference type="PROSITE" id="PS00688">
    <property type="entry name" value="SIGMA54_INTERACT_3"/>
    <property type="match status" value="1"/>
</dbReference>
<dbReference type="PROSITE" id="PS50110">
    <property type="entry name" value="RESPONSE_REGULATORY"/>
    <property type="match status" value="1"/>
</dbReference>
<dbReference type="PROSITE" id="PS00676">
    <property type="entry name" value="SIGMA54_INTERACT_2"/>
    <property type="match status" value="1"/>
</dbReference>
<dbReference type="FunFam" id="3.40.50.300:FF:000006">
    <property type="entry name" value="DNA-binding transcriptional regulator NtrC"/>
    <property type="match status" value="1"/>
</dbReference>
<dbReference type="OrthoDB" id="9763792at2"/>
<dbReference type="GO" id="GO:0006355">
    <property type="term" value="P:regulation of DNA-templated transcription"/>
    <property type="evidence" value="ECO:0007669"/>
    <property type="project" value="InterPro"/>
</dbReference>
<dbReference type="InterPro" id="IPR025944">
    <property type="entry name" value="Sigma_54_int_dom_CS"/>
</dbReference>
<dbReference type="InterPro" id="IPR003593">
    <property type="entry name" value="AAA+_ATPase"/>
</dbReference>
<dbReference type="SUPFAM" id="SSF52172">
    <property type="entry name" value="CheY-like"/>
    <property type="match status" value="1"/>
</dbReference>
<keyword evidence="4" id="KW-0902">Two-component regulatory system</keyword>
<proteinExistence type="predicted"/>
<keyword evidence="7" id="KW-0804">Transcription</keyword>
<keyword evidence="2" id="KW-0547">Nucleotide-binding</keyword>
<dbReference type="Pfam" id="PF25601">
    <property type="entry name" value="AAA_lid_14"/>
    <property type="match status" value="1"/>
</dbReference>
<evidence type="ECO:0000256" key="3">
    <source>
        <dbReference type="ARBA" id="ARBA00022840"/>
    </source>
</evidence>
<evidence type="ECO:0000259" key="10">
    <source>
        <dbReference type="PROSITE" id="PS50110"/>
    </source>
</evidence>
<evidence type="ECO:0000256" key="2">
    <source>
        <dbReference type="ARBA" id="ARBA00022741"/>
    </source>
</evidence>
<dbReference type="Proteomes" id="UP000238823">
    <property type="component" value="Unassembled WGS sequence"/>
</dbReference>
<evidence type="ECO:0000256" key="8">
    <source>
        <dbReference type="PROSITE-ProRule" id="PRU00169"/>
    </source>
</evidence>
<evidence type="ECO:0000256" key="1">
    <source>
        <dbReference type="ARBA" id="ARBA00022553"/>
    </source>
</evidence>
<dbReference type="RefSeq" id="WP_106091057.1">
    <property type="nucleotide sequence ID" value="NZ_PVNL01000080.1"/>
</dbReference>
<keyword evidence="3" id="KW-0067">ATP-binding</keyword>
<dbReference type="InterPro" id="IPR025943">
    <property type="entry name" value="Sigma_54_int_dom_ATP-bd_2"/>
</dbReference>
<organism evidence="11 12">
    <name type="scientific">Enhygromyxa salina</name>
    <dbReference type="NCBI Taxonomy" id="215803"/>
    <lineage>
        <taxon>Bacteria</taxon>
        <taxon>Pseudomonadati</taxon>
        <taxon>Myxococcota</taxon>
        <taxon>Polyangia</taxon>
        <taxon>Nannocystales</taxon>
        <taxon>Nannocystaceae</taxon>
        <taxon>Enhygromyxa</taxon>
    </lineage>
</organism>
<feature type="domain" description="Response regulatory" evidence="10">
    <location>
        <begin position="3"/>
        <end position="117"/>
    </location>
</feature>
<evidence type="ECO:0000313" key="12">
    <source>
        <dbReference type="Proteomes" id="UP000238823"/>
    </source>
</evidence>
<evidence type="ECO:0000256" key="6">
    <source>
        <dbReference type="ARBA" id="ARBA00023125"/>
    </source>
</evidence>
<dbReference type="FunFam" id="3.40.50.2300:FF:000018">
    <property type="entry name" value="DNA-binding transcriptional regulator NtrC"/>
    <property type="match status" value="1"/>
</dbReference>
<dbReference type="Gene3D" id="1.10.8.60">
    <property type="match status" value="1"/>
</dbReference>